<accession>A0A212RTL2</accession>
<feature type="binding site" evidence="7">
    <location>
        <position position="44"/>
    </location>
    <ligand>
        <name>substrate</name>
    </ligand>
</feature>
<keyword evidence="2 7" id="KW-0963">Cytoplasm</keyword>
<evidence type="ECO:0000256" key="1">
    <source>
        <dbReference type="ARBA" id="ARBA00001946"/>
    </source>
</evidence>
<dbReference type="InterPro" id="IPR008162">
    <property type="entry name" value="Pyrophosphatase"/>
</dbReference>
<dbReference type="Gene3D" id="3.90.80.10">
    <property type="entry name" value="Inorganic pyrophosphatase"/>
    <property type="match status" value="1"/>
</dbReference>
<feature type="binding site" evidence="7">
    <location>
        <position position="103"/>
    </location>
    <ligand>
        <name>Mg(2+)</name>
        <dbReference type="ChEBI" id="CHEBI:18420"/>
        <label>1</label>
    </ligand>
</feature>
<comment type="catalytic activity">
    <reaction evidence="6 7">
        <text>diphosphate + H2O = 2 phosphate + H(+)</text>
        <dbReference type="Rhea" id="RHEA:24576"/>
        <dbReference type="ChEBI" id="CHEBI:15377"/>
        <dbReference type="ChEBI" id="CHEBI:15378"/>
        <dbReference type="ChEBI" id="CHEBI:33019"/>
        <dbReference type="ChEBI" id="CHEBI:43474"/>
        <dbReference type="EC" id="3.6.1.1"/>
    </reaction>
</comment>
<comment type="subcellular location">
    <subcellularLocation>
        <location evidence="7">Cytoplasm</location>
    </subcellularLocation>
</comment>
<comment type="function">
    <text evidence="7">Catalyzes the hydrolysis of inorganic pyrophosphate (PPi) forming two phosphate ions.</text>
</comment>
<feature type="binding site" evidence="7">
    <location>
        <position position="66"/>
    </location>
    <ligand>
        <name>Mg(2+)</name>
        <dbReference type="ChEBI" id="CHEBI:18420"/>
        <label>1</label>
    </ligand>
</feature>
<evidence type="ECO:0000313" key="8">
    <source>
        <dbReference type="EMBL" id="SNB76012.1"/>
    </source>
</evidence>
<evidence type="ECO:0000313" key="9">
    <source>
        <dbReference type="Proteomes" id="UP000197065"/>
    </source>
</evidence>
<keyword evidence="5 7" id="KW-0460">Magnesium</keyword>
<dbReference type="EC" id="3.6.1.1" evidence="7"/>
<dbReference type="GO" id="GO:0000287">
    <property type="term" value="F:magnesium ion binding"/>
    <property type="evidence" value="ECO:0007669"/>
    <property type="project" value="UniProtKB-UniRule"/>
</dbReference>
<dbReference type="AlphaFoldDB" id="A0A212RTL2"/>
<dbReference type="NCBIfam" id="NF002317">
    <property type="entry name" value="PRK01250.1"/>
    <property type="match status" value="1"/>
</dbReference>
<feature type="binding site" evidence="7">
    <location>
        <position position="30"/>
    </location>
    <ligand>
        <name>substrate</name>
    </ligand>
</feature>
<feature type="binding site" evidence="7">
    <location>
        <position position="56"/>
    </location>
    <ligand>
        <name>substrate</name>
    </ligand>
</feature>
<dbReference type="FunFam" id="3.90.80.10:FF:000003">
    <property type="entry name" value="Inorganic pyrophosphatase"/>
    <property type="match status" value="1"/>
</dbReference>
<sequence length="176" mass="20004">MDITKIPAGRDVPNEINVVIEVPLRSDPIKYEFDKETGAIFVDRYLYTTMFYPCNYGFIPQTLADDGDPVDVMVIGRMPVMSGAVLRARPIGMLKMTDEGGEDEKILAVPIDKITPVHKNVRSYRDVPELDLARIAHFFEHYKDLEPDKWVKVDGWADLDETHAVILASLERAARR</sequence>
<proteinExistence type="inferred from homology"/>
<dbReference type="EMBL" id="FYEH01000014">
    <property type="protein sequence ID" value="SNB76012.1"/>
    <property type="molecule type" value="Genomic_DNA"/>
</dbReference>
<dbReference type="SUPFAM" id="SSF50324">
    <property type="entry name" value="Inorganic pyrophosphatase"/>
    <property type="match status" value="1"/>
</dbReference>
<name>A0A212RTL2_9PROT</name>
<comment type="similarity">
    <text evidence="7">Belongs to the PPase family.</text>
</comment>
<dbReference type="CDD" id="cd00412">
    <property type="entry name" value="pyrophosphatase"/>
    <property type="match status" value="1"/>
</dbReference>
<dbReference type="GO" id="GO:0004427">
    <property type="term" value="F:inorganic diphosphate phosphatase activity"/>
    <property type="evidence" value="ECO:0007669"/>
    <property type="project" value="UniProtKB-UniRule"/>
</dbReference>
<dbReference type="PROSITE" id="PS00387">
    <property type="entry name" value="PPASE"/>
    <property type="match status" value="1"/>
</dbReference>
<feature type="binding site" evidence="7">
    <location>
        <position position="71"/>
    </location>
    <ligand>
        <name>Mg(2+)</name>
        <dbReference type="ChEBI" id="CHEBI:18420"/>
        <label>2</label>
    </ligand>
</feature>
<keyword evidence="3 7" id="KW-0479">Metal-binding</keyword>
<reference evidence="8 9" key="1">
    <citation type="submission" date="2017-06" db="EMBL/GenBank/DDBJ databases">
        <authorList>
            <person name="Kim H.J."/>
            <person name="Triplett B.A."/>
        </authorList>
    </citation>
    <scope>NUCLEOTIDE SEQUENCE [LARGE SCALE GENOMIC DNA]</scope>
    <source>
        <strain evidence="8 9">B29T1</strain>
    </source>
</reference>
<dbReference type="GO" id="GO:0005737">
    <property type="term" value="C:cytoplasm"/>
    <property type="evidence" value="ECO:0007669"/>
    <property type="project" value="UniProtKB-SubCell"/>
</dbReference>
<organism evidence="8 9">
    <name type="scientific">Arboricoccus pini</name>
    <dbReference type="NCBI Taxonomy" id="1963835"/>
    <lineage>
        <taxon>Bacteria</taxon>
        <taxon>Pseudomonadati</taxon>
        <taxon>Pseudomonadota</taxon>
        <taxon>Alphaproteobacteria</taxon>
        <taxon>Geminicoccales</taxon>
        <taxon>Geminicoccaceae</taxon>
        <taxon>Arboricoccus</taxon>
    </lineage>
</organism>
<comment type="cofactor">
    <cofactor evidence="1 7">
        <name>Mg(2+)</name>
        <dbReference type="ChEBI" id="CHEBI:18420"/>
    </cofactor>
</comment>
<evidence type="ECO:0000256" key="3">
    <source>
        <dbReference type="ARBA" id="ARBA00022723"/>
    </source>
</evidence>
<dbReference type="GO" id="GO:0006796">
    <property type="term" value="P:phosphate-containing compound metabolic process"/>
    <property type="evidence" value="ECO:0007669"/>
    <property type="project" value="InterPro"/>
</dbReference>
<dbReference type="RefSeq" id="WP_088562566.1">
    <property type="nucleotide sequence ID" value="NZ_FYEH01000014.1"/>
</dbReference>
<dbReference type="Proteomes" id="UP000197065">
    <property type="component" value="Unassembled WGS sequence"/>
</dbReference>
<protein>
    <recommendedName>
        <fullName evidence="7">Inorganic pyrophosphatase</fullName>
        <ecNumber evidence="7">3.6.1.1</ecNumber>
    </recommendedName>
    <alternativeName>
        <fullName evidence="7">Pyrophosphate phospho-hydrolase</fullName>
        <shortName evidence="7">PPase</shortName>
    </alternativeName>
</protein>
<evidence type="ECO:0000256" key="5">
    <source>
        <dbReference type="ARBA" id="ARBA00022842"/>
    </source>
</evidence>
<keyword evidence="9" id="KW-1185">Reference proteome</keyword>
<evidence type="ECO:0000256" key="7">
    <source>
        <dbReference type="HAMAP-Rule" id="MF_00209"/>
    </source>
</evidence>
<gene>
    <name evidence="7" type="primary">ppa</name>
    <name evidence="8" type="ORF">SAMN07250955_11455</name>
</gene>
<dbReference type="Pfam" id="PF00719">
    <property type="entry name" value="Pyrophosphatase"/>
    <property type="match status" value="1"/>
</dbReference>
<feature type="binding site" evidence="7">
    <location>
        <position position="71"/>
    </location>
    <ligand>
        <name>Mg(2+)</name>
        <dbReference type="ChEBI" id="CHEBI:18420"/>
        <label>1</label>
    </ligand>
</feature>
<dbReference type="InterPro" id="IPR036649">
    <property type="entry name" value="Pyrophosphatase_sf"/>
</dbReference>
<dbReference type="HAMAP" id="MF_00209">
    <property type="entry name" value="Inorganic_PPase"/>
    <property type="match status" value="1"/>
</dbReference>
<feature type="binding site" evidence="7">
    <location>
        <position position="142"/>
    </location>
    <ligand>
        <name>substrate</name>
    </ligand>
</feature>
<evidence type="ECO:0000256" key="4">
    <source>
        <dbReference type="ARBA" id="ARBA00022801"/>
    </source>
</evidence>
<comment type="subunit">
    <text evidence="7">Homohexamer.</text>
</comment>
<evidence type="ECO:0000256" key="2">
    <source>
        <dbReference type="ARBA" id="ARBA00022490"/>
    </source>
</evidence>
<dbReference type="PANTHER" id="PTHR10286">
    <property type="entry name" value="INORGANIC PYROPHOSPHATASE"/>
    <property type="match status" value="1"/>
</dbReference>
<evidence type="ECO:0000256" key="6">
    <source>
        <dbReference type="ARBA" id="ARBA00047820"/>
    </source>
</evidence>
<dbReference type="OrthoDB" id="5187599at2"/>
<keyword evidence="4 7" id="KW-0378">Hydrolase</keyword>